<protein>
    <recommendedName>
        <fullName evidence="11">NADH-quinone oxidoreductase subunit</fullName>
        <ecNumber evidence="11">7.1.1.-</ecNumber>
    </recommendedName>
</protein>
<evidence type="ECO:0000256" key="4">
    <source>
        <dbReference type="ARBA" id="ARBA00022475"/>
    </source>
</evidence>
<dbReference type="STRING" id="1031564.CINS_1389"/>
<comment type="catalytic activity">
    <reaction evidence="11">
        <text>a quinone + NADH + 5 H(+)(in) = a quinol + NAD(+) + 4 H(+)(out)</text>
        <dbReference type="Rhea" id="RHEA:57888"/>
        <dbReference type="ChEBI" id="CHEBI:15378"/>
        <dbReference type="ChEBI" id="CHEBI:24646"/>
        <dbReference type="ChEBI" id="CHEBI:57540"/>
        <dbReference type="ChEBI" id="CHEBI:57945"/>
        <dbReference type="ChEBI" id="CHEBI:132124"/>
    </reaction>
</comment>
<evidence type="ECO:0000256" key="3">
    <source>
        <dbReference type="ARBA" id="ARBA00022448"/>
    </source>
</evidence>
<evidence type="ECO:0000256" key="12">
    <source>
        <dbReference type="SAM" id="Phobius"/>
    </source>
</evidence>
<comment type="similarity">
    <text evidence="2 11">Belongs to the complex I subunit 3 family.</text>
</comment>
<dbReference type="GO" id="GO:0005886">
    <property type="term" value="C:plasma membrane"/>
    <property type="evidence" value="ECO:0007669"/>
    <property type="project" value="UniProtKB-SubCell"/>
</dbReference>
<evidence type="ECO:0000256" key="8">
    <source>
        <dbReference type="ARBA" id="ARBA00022989"/>
    </source>
</evidence>
<evidence type="ECO:0000313" key="13">
    <source>
        <dbReference type="EMBL" id="AJC88345.1"/>
    </source>
</evidence>
<feature type="transmembrane region" description="Helical" evidence="12">
    <location>
        <begin position="12"/>
        <end position="30"/>
    </location>
</feature>
<evidence type="ECO:0000256" key="2">
    <source>
        <dbReference type="ARBA" id="ARBA00008472"/>
    </source>
</evidence>
<dbReference type="InterPro" id="IPR000440">
    <property type="entry name" value="NADH_UbQ/plastoQ_OxRdtase_su3"/>
</dbReference>
<dbReference type="EMBL" id="CP007770">
    <property type="protein sequence ID" value="AJC88345.1"/>
    <property type="molecule type" value="Genomic_DNA"/>
</dbReference>
<accession>A0A0A8H3V1</accession>
<dbReference type="InterPro" id="IPR038430">
    <property type="entry name" value="NDAH_ubi_oxred_su3_sf"/>
</dbReference>
<feature type="transmembrane region" description="Helical" evidence="12">
    <location>
        <begin position="68"/>
        <end position="90"/>
    </location>
</feature>
<dbReference type="PANTHER" id="PTHR11058">
    <property type="entry name" value="NADH-UBIQUINONE OXIDOREDUCTASE CHAIN 3"/>
    <property type="match status" value="1"/>
</dbReference>
<dbReference type="GO" id="GO:0016491">
    <property type="term" value="F:oxidoreductase activity"/>
    <property type="evidence" value="ECO:0007669"/>
    <property type="project" value="UniProtKB-KW"/>
</dbReference>
<dbReference type="RefSeq" id="WP_039651036.1">
    <property type="nucleotide sequence ID" value="NZ_CP007770.1"/>
</dbReference>
<dbReference type="Pfam" id="PF00507">
    <property type="entry name" value="Oxidored_q4"/>
    <property type="match status" value="1"/>
</dbReference>
<dbReference type="Proteomes" id="UP000031163">
    <property type="component" value="Chromosome"/>
</dbReference>
<evidence type="ECO:0000256" key="6">
    <source>
        <dbReference type="ARBA" id="ARBA00022719"/>
    </source>
</evidence>
<dbReference type="EC" id="7.1.1.-" evidence="11"/>
<name>A0A0A8H3V1_9BACT</name>
<sequence length="139" mass="15838">MTHTTIEHQYFGIFAMLVIASVIFFTLVYLSSKIGSKLASHNRKKLGLGIYECGPMASKQANKINSQFFVFALIFILLDIEVVFLFPWAVIFKDLSMELSKYGLSLLALVEVFIFIFLLAVGFLYAYKKGAFEWQSIKK</sequence>
<comment type="subcellular location">
    <subcellularLocation>
        <location evidence="11">Cell membrane</location>
        <topology evidence="11">Multi-pass membrane protein</topology>
    </subcellularLocation>
    <subcellularLocation>
        <location evidence="1">Membrane</location>
    </subcellularLocation>
</comment>
<evidence type="ECO:0000256" key="10">
    <source>
        <dbReference type="ARBA" id="ARBA00023136"/>
    </source>
</evidence>
<keyword evidence="7" id="KW-1278">Translocase</keyword>
<dbReference type="GO" id="GO:0048038">
    <property type="term" value="F:quinone binding"/>
    <property type="evidence" value="ECO:0007669"/>
    <property type="project" value="UniProtKB-KW"/>
</dbReference>
<keyword evidence="5 11" id="KW-0812">Transmembrane</keyword>
<dbReference type="PANTHER" id="PTHR11058:SF22">
    <property type="entry name" value="NADH-QUINONE OXIDOREDUCTASE SUBUNIT A"/>
    <property type="match status" value="1"/>
</dbReference>
<comment type="function">
    <text evidence="11">NDH-1 shuttles electrons from NADH, via FMN and iron-sulfur (Fe-S) centers, to quinones in the respiratory chain.</text>
</comment>
<dbReference type="NCBIfam" id="NF006303">
    <property type="entry name" value="PRK08489.1"/>
    <property type="match status" value="1"/>
</dbReference>
<evidence type="ECO:0000256" key="7">
    <source>
        <dbReference type="ARBA" id="ARBA00022967"/>
    </source>
</evidence>
<dbReference type="KEGG" id="cis:CINS_1389"/>
<keyword evidence="8 12" id="KW-1133">Transmembrane helix</keyword>
<evidence type="ECO:0000313" key="14">
    <source>
        <dbReference type="Proteomes" id="UP000031163"/>
    </source>
</evidence>
<keyword evidence="9 11" id="KW-0520">NAD</keyword>
<feature type="transmembrane region" description="Helical" evidence="12">
    <location>
        <begin position="102"/>
        <end position="127"/>
    </location>
</feature>
<dbReference type="GO" id="GO:0008137">
    <property type="term" value="F:NADH dehydrogenase (ubiquinone) activity"/>
    <property type="evidence" value="ECO:0007669"/>
    <property type="project" value="InterPro"/>
</dbReference>
<reference evidence="13 14" key="1">
    <citation type="journal article" date="2014" name="Genome Biol. Evol.">
        <title>Comparative Genomics of the Campylobacter lari Group.</title>
        <authorList>
            <person name="Miller W.G."/>
            <person name="Yee E."/>
            <person name="Chapman M.H."/>
            <person name="Smith T.P."/>
            <person name="Bono J.L."/>
            <person name="Huynh S."/>
            <person name="Parker C.T."/>
            <person name="Vandamme P."/>
            <person name="Luong K."/>
            <person name="Korlach J."/>
        </authorList>
    </citation>
    <scope>NUCLEOTIDE SEQUENCE [LARGE SCALE GENOMIC DNA]</scope>
    <source>
        <strain evidence="13 14">NCTC 12927</strain>
    </source>
</reference>
<dbReference type="AlphaFoldDB" id="A0A0A8H3V1"/>
<evidence type="ECO:0000256" key="11">
    <source>
        <dbReference type="RuleBase" id="RU003639"/>
    </source>
</evidence>
<organism evidence="13 14">
    <name type="scientific">Campylobacter insulaenigrae NCTC 12927</name>
    <dbReference type="NCBI Taxonomy" id="1031564"/>
    <lineage>
        <taxon>Bacteria</taxon>
        <taxon>Pseudomonadati</taxon>
        <taxon>Campylobacterota</taxon>
        <taxon>Epsilonproteobacteria</taxon>
        <taxon>Campylobacterales</taxon>
        <taxon>Campylobacteraceae</taxon>
        <taxon>Campylobacter</taxon>
    </lineage>
</organism>
<keyword evidence="3" id="KW-0813">Transport</keyword>
<dbReference type="GeneID" id="74432170"/>
<dbReference type="Gene3D" id="1.20.58.1610">
    <property type="entry name" value="NADH:ubiquinone/plastoquinone oxidoreductase, chain 3"/>
    <property type="match status" value="1"/>
</dbReference>
<keyword evidence="13" id="KW-0560">Oxidoreductase</keyword>
<proteinExistence type="inferred from homology"/>
<dbReference type="HOGENOM" id="CLU_119549_0_2_7"/>
<keyword evidence="6 11" id="KW-0874">Quinone</keyword>
<evidence type="ECO:0000256" key="5">
    <source>
        <dbReference type="ARBA" id="ARBA00022692"/>
    </source>
</evidence>
<evidence type="ECO:0000256" key="9">
    <source>
        <dbReference type="ARBA" id="ARBA00023027"/>
    </source>
</evidence>
<gene>
    <name evidence="13" type="primary">nuoA</name>
    <name evidence="13" type="ORF">CINS_1389</name>
</gene>
<keyword evidence="4" id="KW-1003">Cell membrane</keyword>
<evidence type="ECO:0000256" key="1">
    <source>
        <dbReference type="ARBA" id="ARBA00004370"/>
    </source>
</evidence>
<keyword evidence="10 12" id="KW-0472">Membrane</keyword>
<dbReference type="GO" id="GO:0030964">
    <property type="term" value="C:NADH dehydrogenase complex"/>
    <property type="evidence" value="ECO:0007669"/>
    <property type="project" value="TreeGrafter"/>
</dbReference>